<dbReference type="InterPro" id="IPR001867">
    <property type="entry name" value="OmpR/PhoB-type_DNA-bd"/>
</dbReference>
<reference evidence="10" key="1">
    <citation type="submission" date="2020-08" db="EMBL/GenBank/DDBJ databases">
        <title>Genome public.</title>
        <authorList>
            <person name="Liu C."/>
            <person name="Sun Q."/>
        </authorList>
    </citation>
    <scope>NUCLEOTIDE SEQUENCE</scope>
    <source>
        <strain evidence="10">BX12</strain>
    </source>
</reference>
<dbReference type="Pfam" id="PF00486">
    <property type="entry name" value="Trans_reg_C"/>
    <property type="match status" value="1"/>
</dbReference>
<comment type="caution">
    <text evidence="10">The sequence shown here is derived from an EMBL/GenBank/DDBJ whole genome shotgun (WGS) entry which is preliminary data.</text>
</comment>
<proteinExistence type="predicted"/>
<dbReference type="Gene3D" id="3.40.50.2300">
    <property type="match status" value="1"/>
</dbReference>
<evidence type="ECO:0000313" key="10">
    <source>
        <dbReference type="EMBL" id="MBC6678860.1"/>
    </source>
</evidence>
<dbReference type="InterPro" id="IPR001789">
    <property type="entry name" value="Sig_transdc_resp-reg_receiver"/>
</dbReference>
<dbReference type="GO" id="GO:0032993">
    <property type="term" value="C:protein-DNA complex"/>
    <property type="evidence" value="ECO:0007669"/>
    <property type="project" value="TreeGrafter"/>
</dbReference>
<dbReference type="Pfam" id="PF00072">
    <property type="entry name" value="Response_reg"/>
    <property type="match status" value="1"/>
</dbReference>
<evidence type="ECO:0000256" key="7">
    <source>
        <dbReference type="PROSITE-ProRule" id="PRU01091"/>
    </source>
</evidence>
<protein>
    <recommendedName>
        <fullName evidence="1">Stage 0 sporulation protein A homolog</fullName>
    </recommendedName>
</protein>
<evidence type="ECO:0000256" key="4">
    <source>
        <dbReference type="ARBA" id="ARBA00023163"/>
    </source>
</evidence>
<dbReference type="SUPFAM" id="SSF52172">
    <property type="entry name" value="CheY-like"/>
    <property type="match status" value="1"/>
</dbReference>
<evidence type="ECO:0000256" key="2">
    <source>
        <dbReference type="ARBA" id="ARBA00023015"/>
    </source>
</evidence>
<evidence type="ECO:0000259" key="9">
    <source>
        <dbReference type="PROSITE" id="PS51755"/>
    </source>
</evidence>
<dbReference type="InterPro" id="IPR011006">
    <property type="entry name" value="CheY-like_superfamily"/>
</dbReference>
<gene>
    <name evidence="10" type="ORF">H9L42_03340</name>
</gene>
<dbReference type="GO" id="GO:0000976">
    <property type="term" value="F:transcription cis-regulatory region binding"/>
    <property type="evidence" value="ECO:0007669"/>
    <property type="project" value="TreeGrafter"/>
</dbReference>
<keyword evidence="6" id="KW-0597">Phosphoprotein</keyword>
<dbReference type="AlphaFoldDB" id="A0A923NLM6"/>
<evidence type="ECO:0000256" key="5">
    <source>
        <dbReference type="ARBA" id="ARBA00024867"/>
    </source>
</evidence>
<dbReference type="Proteomes" id="UP000602647">
    <property type="component" value="Unassembled WGS sequence"/>
</dbReference>
<evidence type="ECO:0000256" key="6">
    <source>
        <dbReference type="PROSITE-ProRule" id="PRU00169"/>
    </source>
</evidence>
<evidence type="ECO:0000259" key="8">
    <source>
        <dbReference type="PROSITE" id="PS50110"/>
    </source>
</evidence>
<organism evidence="10 11">
    <name type="scientific">Zhenpiania hominis</name>
    <dbReference type="NCBI Taxonomy" id="2763644"/>
    <lineage>
        <taxon>Bacteria</taxon>
        <taxon>Bacillati</taxon>
        <taxon>Bacillota</taxon>
        <taxon>Clostridia</taxon>
        <taxon>Peptostreptococcales</taxon>
        <taxon>Anaerovoracaceae</taxon>
        <taxon>Zhenpiania</taxon>
    </lineage>
</organism>
<dbReference type="PANTHER" id="PTHR48111">
    <property type="entry name" value="REGULATOR OF RPOS"/>
    <property type="match status" value="1"/>
</dbReference>
<name>A0A923NLM6_9FIRM</name>
<dbReference type="InterPro" id="IPR039420">
    <property type="entry name" value="WalR-like"/>
</dbReference>
<dbReference type="EMBL" id="JACRYT010000002">
    <property type="protein sequence ID" value="MBC6678860.1"/>
    <property type="molecule type" value="Genomic_DNA"/>
</dbReference>
<dbReference type="CDD" id="cd00383">
    <property type="entry name" value="trans_reg_C"/>
    <property type="match status" value="1"/>
</dbReference>
<keyword evidence="2" id="KW-0805">Transcription regulation</keyword>
<feature type="modified residue" description="4-aspartylphosphate" evidence="6">
    <location>
        <position position="52"/>
    </location>
</feature>
<evidence type="ECO:0000313" key="11">
    <source>
        <dbReference type="Proteomes" id="UP000602647"/>
    </source>
</evidence>
<dbReference type="Gene3D" id="1.10.10.10">
    <property type="entry name" value="Winged helix-like DNA-binding domain superfamily/Winged helix DNA-binding domain"/>
    <property type="match status" value="1"/>
</dbReference>
<feature type="DNA-binding region" description="OmpR/PhoB-type" evidence="7">
    <location>
        <begin position="122"/>
        <end position="220"/>
    </location>
</feature>
<dbReference type="InterPro" id="IPR036388">
    <property type="entry name" value="WH-like_DNA-bd_sf"/>
</dbReference>
<dbReference type="RefSeq" id="WP_187302033.1">
    <property type="nucleotide sequence ID" value="NZ_JACRYT010000002.1"/>
</dbReference>
<feature type="domain" description="Response regulatory" evidence="8">
    <location>
        <begin position="3"/>
        <end position="113"/>
    </location>
</feature>
<dbReference type="GO" id="GO:0006355">
    <property type="term" value="P:regulation of DNA-templated transcription"/>
    <property type="evidence" value="ECO:0007669"/>
    <property type="project" value="InterPro"/>
</dbReference>
<sequence>MKTILIIEDDAHISDMVSDALTAEGFRVLQVWSGTEALLLLEKETPDLILLDLMLPGYSGEELLPQIKEIPVIVISAKAGVDSKVETLLSGARDYLSKPFSLKELLARITVQLRNTASRPRRTRLSFERLSLDTASHEVFAGDVPVKLTRTEFAILKLLMGNPSQVFTKAAILDALSEETPDCMESSLKVHVSNLRKKLRAACGRDYIESVWGIGFKLSGEHESEEHAHE</sequence>
<feature type="domain" description="OmpR/PhoB-type" evidence="9">
    <location>
        <begin position="122"/>
        <end position="220"/>
    </location>
</feature>
<dbReference type="GO" id="GO:0000156">
    <property type="term" value="F:phosphorelay response regulator activity"/>
    <property type="evidence" value="ECO:0007669"/>
    <property type="project" value="TreeGrafter"/>
</dbReference>
<comment type="function">
    <text evidence="5">May play the central regulatory role in sporulation. It may be an element of the effector pathway responsible for the activation of sporulation genes in response to nutritional stress. Spo0A may act in concert with spo0H (a sigma factor) to control the expression of some genes that are critical to the sporulation process.</text>
</comment>
<dbReference type="GO" id="GO:0005829">
    <property type="term" value="C:cytosol"/>
    <property type="evidence" value="ECO:0007669"/>
    <property type="project" value="TreeGrafter"/>
</dbReference>
<dbReference type="PANTHER" id="PTHR48111:SF2">
    <property type="entry name" value="RESPONSE REGULATOR SAER"/>
    <property type="match status" value="1"/>
</dbReference>
<dbReference type="PROSITE" id="PS51755">
    <property type="entry name" value="OMPR_PHOB"/>
    <property type="match status" value="1"/>
</dbReference>
<dbReference type="SMART" id="SM00862">
    <property type="entry name" value="Trans_reg_C"/>
    <property type="match status" value="1"/>
</dbReference>
<dbReference type="CDD" id="cd17574">
    <property type="entry name" value="REC_OmpR"/>
    <property type="match status" value="1"/>
</dbReference>
<keyword evidence="11" id="KW-1185">Reference proteome</keyword>
<accession>A0A923NLM6</accession>
<dbReference type="PROSITE" id="PS50110">
    <property type="entry name" value="RESPONSE_REGULATORY"/>
    <property type="match status" value="1"/>
</dbReference>
<evidence type="ECO:0000256" key="1">
    <source>
        <dbReference type="ARBA" id="ARBA00018672"/>
    </source>
</evidence>
<evidence type="ECO:0000256" key="3">
    <source>
        <dbReference type="ARBA" id="ARBA00023125"/>
    </source>
</evidence>
<dbReference type="SMART" id="SM00448">
    <property type="entry name" value="REC"/>
    <property type="match status" value="1"/>
</dbReference>
<keyword evidence="3 7" id="KW-0238">DNA-binding</keyword>
<keyword evidence="4" id="KW-0804">Transcription</keyword>